<organism evidence="2 3">
    <name type="scientific">Hibiscus sabdariffa</name>
    <name type="common">roselle</name>
    <dbReference type="NCBI Taxonomy" id="183260"/>
    <lineage>
        <taxon>Eukaryota</taxon>
        <taxon>Viridiplantae</taxon>
        <taxon>Streptophyta</taxon>
        <taxon>Embryophyta</taxon>
        <taxon>Tracheophyta</taxon>
        <taxon>Spermatophyta</taxon>
        <taxon>Magnoliopsida</taxon>
        <taxon>eudicotyledons</taxon>
        <taxon>Gunneridae</taxon>
        <taxon>Pentapetalae</taxon>
        <taxon>rosids</taxon>
        <taxon>malvids</taxon>
        <taxon>Malvales</taxon>
        <taxon>Malvaceae</taxon>
        <taxon>Malvoideae</taxon>
        <taxon>Hibiscus</taxon>
    </lineage>
</organism>
<evidence type="ECO:0000313" key="2">
    <source>
        <dbReference type="EMBL" id="KAK8602278.1"/>
    </source>
</evidence>
<feature type="region of interest" description="Disordered" evidence="1">
    <location>
        <begin position="40"/>
        <end position="70"/>
    </location>
</feature>
<evidence type="ECO:0000313" key="3">
    <source>
        <dbReference type="Proteomes" id="UP001472677"/>
    </source>
</evidence>
<dbReference type="Proteomes" id="UP001472677">
    <property type="component" value="Unassembled WGS sequence"/>
</dbReference>
<protein>
    <submittedName>
        <fullName evidence="2">Uncharacterized protein</fullName>
    </submittedName>
</protein>
<accession>A0ABR2GH98</accession>
<name>A0ABR2GH98_9ROSI</name>
<comment type="caution">
    <text evidence="2">The sequence shown here is derived from an EMBL/GenBank/DDBJ whole genome shotgun (WGS) entry which is preliminary data.</text>
</comment>
<reference evidence="2 3" key="1">
    <citation type="journal article" date="2024" name="G3 (Bethesda)">
        <title>Genome assembly of Hibiscus sabdariffa L. provides insights into metabolisms of medicinal natural products.</title>
        <authorList>
            <person name="Kim T."/>
        </authorList>
    </citation>
    <scope>NUCLEOTIDE SEQUENCE [LARGE SCALE GENOMIC DNA]</scope>
    <source>
        <strain evidence="2">TK-2024</strain>
        <tissue evidence="2">Old leaves</tissue>
    </source>
</reference>
<gene>
    <name evidence="2" type="ORF">V6N12_052092</name>
</gene>
<keyword evidence="3" id="KW-1185">Reference proteome</keyword>
<sequence>MAVSKSLIGRLVIGYNVLLTVILHRIPVCLRVSGNLRSGNGFDQMRSNGTPMDDLSNAESTREYGGRGPPPRHMFTAFNSSTVCRTDLFDLKKERKRGVAA</sequence>
<proteinExistence type="predicted"/>
<dbReference type="EMBL" id="JBBPBM010000001">
    <property type="protein sequence ID" value="KAK8602278.1"/>
    <property type="molecule type" value="Genomic_DNA"/>
</dbReference>
<evidence type="ECO:0000256" key="1">
    <source>
        <dbReference type="SAM" id="MobiDB-lite"/>
    </source>
</evidence>